<dbReference type="Proteomes" id="UP000184080">
    <property type="component" value="Unassembled WGS sequence"/>
</dbReference>
<reference evidence="9 10" key="1">
    <citation type="submission" date="2016-11" db="EMBL/GenBank/DDBJ databases">
        <authorList>
            <person name="Jaros S."/>
            <person name="Januszkiewicz K."/>
            <person name="Wedrychowicz H."/>
        </authorList>
    </citation>
    <scope>NUCLEOTIDE SEQUENCE [LARGE SCALE GENOMIC DNA]</scope>
    <source>
        <strain evidence="9 10">DSM 21864</strain>
    </source>
</reference>
<evidence type="ECO:0000259" key="8">
    <source>
        <dbReference type="Pfam" id="PF04239"/>
    </source>
</evidence>
<dbReference type="Pfam" id="PF04239">
    <property type="entry name" value="DUF421"/>
    <property type="match status" value="1"/>
</dbReference>
<feature type="domain" description="YetF C-terminal" evidence="8">
    <location>
        <begin position="67"/>
        <end position="199"/>
    </location>
</feature>
<protein>
    <submittedName>
        <fullName evidence="9">Uncharacterized membrane protein YcaP, DUF421 family</fullName>
    </submittedName>
</protein>
<keyword evidence="4 7" id="KW-0812">Transmembrane</keyword>
<dbReference type="InterPro" id="IPR007353">
    <property type="entry name" value="DUF421"/>
</dbReference>
<sequence length="210" mass="23930">MYFFTYTCARALSKKAIAQMTAYEFAGMMILANVAAEPIVDKVVIKSVYGSGLLIFFMFLTSRLALFNKLTPIMEHTPLVLINKGKLEMKNLKYLGLSLNQFMGLLRQQGYDKIDKLDIVIMEPQGNISIFPKAENKPIELKDINIKPLKSDFSIPLIMDGKIIKTNLKHVNKTEEWLKTELVNQGIVDYKREIAMVEMDASSNIIVFRK</sequence>
<evidence type="ECO:0000313" key="10">
    <source>
        <dbReference type="Proteomes" id="UP000184080"/>
    </source>
</evidence>
<comment type="similarity">
    <text evidence="2">Belongs to the UPF0702 family.</text>
</comment>
<dbReference type="PANTHER" id="PTHR34582:SF6">
    <property type="entry name" value="UPF0702 TRANSMEMBRANE PROTEIN YCAP"/>
    <property type="match status" value="1"/>
</dbReference>
<evidence type="ECO:0000256" key="3">
    <source>
        <dbReference type="ARBA" id="ARBA00022475"/>
    </source>
</evidence>
<feature type="transmembrane region" description="Helical" evidence="7">
    <location>
        <begin position="20"/>
        <end position="36"/>
    </location>
</feature>
<comment type="subcellular location">
    <subcellularLocation>
        <location evidence="1">Cell membrane</location>
        <topology evidence="1">Multi-pass membrane protein</topology>
    </subcellularLocation>
</comment>
<evidence type="ECO:0000256" key="7">
    <source>
        <dbReference type="SAM" id="Phobius"/>
    </source>
</evidence>
<dbReference type="AlphaFoldDB" id="A0A1M6NRJ4"/>
<accession>A0A1M6NRJ4</accession>
<dbReference type="EMBL" id="FQZO01000012">
    <property type="protein sequence ID" value="SHJ98343.1"/>
    <property type="molecule type" value="Genomic_DNA"/>
</dbReference>
<name>A0A1M6NRJ4_9CLOT</name>
<dbReference type="Gene3D" id="3.30.240.20">
    <property type="entry name" value="bsu07140 like domains"/>
    <property type="match status" value="2"/>
</dbReference>
<evidence type="ECO:0000313" key="9">
    <source>
        <dbReference type="EMBL" id="SHJ98343.1"/>
    </source>
</evidence>
<dbReference type="InterPro" id="IPR023090">
    <property type="entry name" value="UPF0702_alpha/beta_dom_sf"/>
</dbReference>
<dbReference type="PANTHER" id="PTHR34582">
    <property type="entry name" value="UPF0702 TRANSMEMBRANE PROTEIN YCAP"/>
    <property type="match status" value="1"/>
</dbReference>
<organism evidence="9 10">
    <name type="scientific">Clostridium amylolyticum</name>
    <dbReference type="NCBI Taxonomy" id="1121298"/>
    <lineage>
        <taxon>Bacteria</taxon>
        <taxon>Bacillati</taxon>
        <taxon>Bacillota</taxon>
        <taxon>Clostridia</taxon>
        <taxon>Eubacteriales</taxon>
        <taxon>Clostridiaceae</taxon>
        <taxon>Clostridium</taxon>
    </lineage>
</organism>
<evidence type="ECO:0000256" key="4">
    <source>
        <dbReference type="ARBA" id="ARBA00022692"/>
    </source>
</evidence>
<keyword evidence="6 7" id="KW-0472">Membrane</keyword>
<keyword evidence="5 7" id="KW-1133">Transmembrane helix</keyword>
<proteinExistence type="inferred from homology"/>
<keyword evidence="10" id="KW-1185">Reference proteome</keyword>
<dbReference type="RefSeq" id="WP_242949011.1">
    <property type="nucleotide sequence ID" value="NZ_FQZO01000012.1"/>
</dbReference>
<evidence type="ECO:0000256" key="2">
    <source>
        <dbReference type="ARBA" id="ARBA00006448"/>
    </source>
</evidence>
<dbReference type="GO" id="GO:0005886">
    <property type="term" value="C:plasma membrane"/>
    <property type="evidence" value="ECO:0007669"/>
    <property type="project" value="UniProtKB-SubCell"/>
</dbReference>
<keyword evidence="3" id="KW-1003">Cell membrane</keyword>
<evidence type="ECO:0000256" key="1">
    <source>
        <dbReference type="ARBA" id="ARBA00004651"/>
    </source>
</evidence>
<evidence type="ECO:0000256" key="5">
    <source>
        <dbReference type="ARBA" id="ARBA00022989"/>
    </source>
</evidence>
<gene>
    <name evidence="9" type="ORF">SAMN05444401_0295</name>
</gene>
<evidence type="ECO:0000256" key="6">
    <source>
        <dbReference type="ARBA" id="ARBA00023136"/>
    </source>
</evidence>
<dbReference type="STRING" id="1121298.SAMN05444401_0295"/>
<feature type="transmembrane region" description="Helical" evidence="7">
    <location>
        <begin position="48"/>
        <end position="66"/>
    </location>
</feature>